<organism evidence="1 2">
    <name type="scientific">Parelaphostrongylus tenuis</name>
    <name type="common">Meningeal worm</name>
    <dbReference type="NCBI Taxonomy" id="148309"/>
    <lineage>
        <taxon>Eukaryota</taxon>
        <taxon>Metazoa</taxon>
        <taxon>Ecdysozoa</taxon>
        <taxon>Nematoda</taxon>
        <taxon>Chromadorea</taxon>
        <taxon>Rhabditida</taxon>
        <taxon>Rhabditina</taxon>
        <taxon>Rhabditomorpha</taxon>
        <taxon>Strongyloidea</taxon>
        <taxon>Metastrongylidae</taxon>
        <taxon>Parelaphostrongylus</taxon>
    </lineage>
</organism>
<comment type="caution">
    <text evidence="1">The sequence shown here is derived from an EMBL/GenBank/DDBJ whole genome shotgun (WGS) entry which is preliminary data.</text>
</comment>
<reference evidence="1" key="1">
    <citation type="submission" date="2021-06" db="EMBL/GenBank/DDBJ databases">
        <title>Parelaphostrongylus tenuis whole genome reference sequence.</title>
        <authorList>
            <person name="Garwood T.J."/>
            <person name="Larsen P.A."/>
            <person name="Fountain-Jones N.M."/>
            <person name="Garbe J.R."/>
            <person name="Macchietto M.G."/>
            <person name="Kania S.A."/>
            <person name="Gerhold R.W."/>
            <person name="Richards J.E."/>
            <person name="Wolf T.M."/>
        </authorList>
    </citation>
    <scope>NUCLEOTIDE SEQUENCE</scope>
    <source>
        <strain evidence="1">MNPRO001-30</strain>
        <tissue evidence="1">Meninges</tissue>
    </source>
</reference>
<dbReference type="EMBL" id="JAHQIW010003370">
    <property type="protein sequence ID" value="KAJ1358354.1"/>
    <property type="molecule type" value="Genomic_DNA"/>
</dbReference>
<protein>
    <submittedName>
        <fullName evidence="1">Uncharacterized protein</fullName>
    </submittedName>
</protein>
<evidence type="ECO:0000313" key="2">
    <source>
        <dbReference type="Proteomes" id="UP001196413"/>
    </source>
</evidence>
<dbReference type="AlphaFoldDB" id="A0AAD5N2A2"/>
<gene>
    <name evidence="1" type="ORF">KIN20_016768</name>
</gene>
<name>A0AAD5N2A2_PARTN</name>
<proteinExistence type="predicted"/>
<evidence type="ECO:0000313" key="1">
    <source>
        <dbReference type="EMBL" id="KAJ1358354.1"/>
    </source>
</evidence>
<sequence>MISLLVTISTVFGCGVMPAGRESTRIFNVTGFTLPVSMVYATTTDIQAQIPGIASSKEGAQAFVSRLVMQTVFDVLERQARSALLPDAAISAILGQIEIKITYEPLQCQQFIRNPMDDDHKRHYGELVENDVAECSEQSRSKVGIASIWIAFLFCSGHYQRKLKLIINPITQTAPPPKWTTENIITIFRMLPTSSLSWASYIVTFGYNIYHF</sequence>
<dbReference type="Proteomes" id="UP001196413">
    <property type="component" value="Unassembled WGS sequence"/>
</dbReference>
<keyword evidence="2" id="KW-1185">Reference proteome</keyword>
<accession>A0AAD5N2A2</accession>